<keyword evidence="2" id="KW-1185">Reference proteome</keyword>
<evidence type="ECO:0000313" key="1">
    <source>
        <dbReference type="EMBL" id="KAJ9066485.1"/>
    </source>
</evidence>
<evidence type="ECO:0000313" key="2">
    <source>
        <dbReference type="Proteomes" id="UP001165960"/>
    </source>
</evidence>
<gene>
    <name evidence="1" type="ORF">DSO57_1008974</name>
</gene>
<sequence length="133" mass="14887">MPDLCKLPEVSDSTLMCTPWLLAGLGLMGLNAYVPQLSLVSSFWYSFRAAISVIHWAAFWWFVSSGWKLNLVSLAPLSYKQQYTATTFLLSGSSLPYLATTVCALDPEFYHPHHLTLLQATHLLHLKAGSYHL</sequence>
<dbReference type="EMBL" id="QTSX02004288">
    <property type="protein sequence ID" value="KAJ9066485.1"/>
    <property type="molecule type" value="Genomic_DNA"/>
</dbReference>
<dbReference type="Proteomes" id="UP001165960">
    <property type="component" value="Unassembled WGS sequence"/>
</dbReference>
<proteinExistence type="predicted"/>
<organism evidence="1 2">
    <name type="scientific">Entomophthora muscae</name>
    <dbReference type="NCBI Taxonomy" id="34485"/>
    <lineage>
        <taxon>Eukaryota</taxon>
        <taxon>Fungi</taxon>
        <taxon>Fungi incertae sedis</taxon>
        <taxon>Zoopagomycota</taxon>
        <taxon>Entomophthoromycotina</taxon>
        <taxon>Entomophthoromycetes</taxon>
        <taxon>Entomophthorales</taxon>
        <taxon>Entomophthoraceae</taxon>
        <taxon>Entomophthora</taxon>
    </lineage>
</organism>
<name>A0ACC2SVZ9_9FUNG</name>
<protein>
    <submittedName>
        <fullName evidence="1">Uncharacterized protein</fullName>
    </submittedName>
</protein>
<comment type="caution">
    <text evidence="1">The sequence shown here is derived from an EMBL/GenBank/DDBJ whole genome shotgun (WGS) entry which is preliminary data.</text>
</comment>
<reference evidence="1" key="1">
    <citation type="submission" date="2022-04" db="EMBL/GenBank/DDBJ databases">
        <title>Genome of the entomopathogenic fungus Entomophthora muscae.</title>
        <authorList>
            <person name="Elya C."/>
            <person name="Lovett B.R."/>
            <person name="Lee E."/>
            <person name="Macias A.M."/>
            <person name="Hajek A.E."/>
            <person name="De Bivort B.L."/>
            <person name="Kasson M.T."/>
            <person name="De Fine Licht H.H."/>
            <person name="Stajich J.E."/>
        </authorList>
    </citation>
    <scope>NUCLEOTIDE SEQUENCE</scope>
    <source>
        <strain evidence="1">Berkeley</strain>
    </source>
</reference>
<accession>A0ACC2SVZ9</accession>